<dbReference type="Proteomes" id="UP000553776">
    <property type="component" value="Unassembled WGS sequence"/>
</dbReference>
<name>A0A841U0S5_9BACL</name>
<proteinExistence type="predicted"/>
<accession>A0A841U0S5</accession>
<evidence type="ECO:0000313" key="1">
    <source>
        <dbReference type="EMBL" id="MBB6693409.1"/>
    </source>
</evidence>
<dbReference type="RefSeq" id="WP_185137391.1">
    <property type="nucleotide sequence ID" value="NZ_JACJVR010000072.1"/>
</dbReference>
<sequence>MDRTLLDLNLNGIGSAAGGEYRHVRLDGVCKLLSDVSAETFVVNGHGSAQGAVRTKQFTCNGKFTIKGALNSEEVRIDGMVDTGSVNADRVTANGGLSSEGDVESELFELTGYFDVEGLLNAGTIKISLHGGSRAREIGGEIIRVRKGKDAKWNKLVSWAIPRLNVQLEANVIEGDDIELEETVAAVVRGNRVVIGKGCRIGKVEHKGELVVHPQAKVDERVRN</sequence>
<evidence type="ECO:0000313" key="2">
    <source>
        <dbReference type="Proteomes" id="UP000553776"/>
    </source>
</evidence>
<dbReference type="AlphaFoldDB" id="A0A841U0S5"/>
<comment type="caution">
    <text evidence="1">The sequence shown here is derived from an EMBL/GenBank/DDBJ whole genome shotgun (WGS) entry which is preliminary data.</text>
</comment>
<reference evidence="1 2" key="1">
    <citation type="submission" date="2020-08" db="EMBL/GenBank/DDBJ databases">
        <title>Cohnella phylogeny.</title>
        <authorList>
            <person name="Dunlap C."/>
        </authorList>
    </citation>
    <scope>NUCLEOTIDE SEQUENCE [LARGE SCALE GENOMIC DNA]</scope>
    <source>
        <strain evidence="1 2">DSM 25239</strain>
    </source>
</reference>
<keyword evidence="2" id="KW-1185">Reference proteome</keyword>
<dbReference type="EMBL" id="JACJVR010000072">
    <property type="protein sequence ID" value="MBB6693409.1"/>
    <property type="molecule type" value="Genomic_DNA"/>
</dbReference>
<protein>
    <recommendedName>
        <fullName evidence="3">Cytoskeletal protein CcmA (Bactofilin family)</fullName>
    </recommendedName>
</protein>
<organism evidence="1 2">
    <name type="scientific">Cohnella xylanilytica</name>
    <dbReference type="NCBI Taxonomy" id="557555"/>
    <lineage>
        <taxon>Bacteria</taxon>
        <taxon>Bacillati</taxon>
        <taxon>Bacillota</taxon>
        <taxon>Bacilli</taxon>
        <taxon>Bacillales</taxon>
        <taxon>Paenibacillaceae</taxon>
        <taxon>Cohnella</taxon>
    </lineage>
</organism>
<evidence type="ECO:0008006" key="3">
    <source>
        <dbReference type="Google" id="ProtNLM"/>
    </source>
</evidence>
<gene>
    <name evidence="1" type="ORF">H7B90_18630</name>
</gene>